<evidence type="ECO:0000313" key="9">
    <source>
        <dbReference type="EMBL" id="KNE21514.1"/>
    </source>
</evidence>
<evidence type="ECO:0000256" key="4">
    <source>
        <dbReference type="ARBA" id="ARBA00022695"/>
    </source>
</evidence>
<accession>A0A0L0QSJ1</accession>
<dbReference type="NCBIfam" id="TIGR04567">
    <property type="entry name" value="RNAP_delt_lowGC"/>
    <property type="match status" value="1"/>
</dbReference>
<sequence>MSFNQYSHEEIQQMPMIELASLLLVEEKKAFHFKDIFNRLADLKGYTKKQKQDAISQFYTDLNVDGRFLTVGENKWGLKRWYPVEKMDEEVNVAPKRKKKAKSKLDQEENLDIADDDVAILDEDLNIDLELEDDFEEEFDDEEYDEDFEETYDEEDDEAEEKK</sequence>
<evidence type="ECO:0000256" key="2">
    <source>
        <dbReference type="ARBA" id="ARBA00022478"/>
    </source>
</evidence>
<gene>
    <name evidence="6" type="primary">rpoE</name>
    <name evidence="9" type="ORF">AFK71_07620</name>
</gene>
<reference evidence="10" key="1">
    <citation type="submission" date="2015-07" db="EMBL/GenBank/DDBJ databases">
        <title>Fjat-10053 dsm26.</title>
        <authorList>
            <person name="Liu B."/>
            <person name="Wang J."/>
            <person name="Zhu Y."/>
            <person name="Liu G."/>
            <person name="Chen Q."/>
            <person name="Chen Z."/>
            <person name="Lan J."/>
            <person name="Che J."/>
            <person name="Ge C."/>
            <person name="Shi H."/>
            <person name="Pan Z."/>
            <person name="Liu X."/>
        </authorList>
    </citation>
    <scope>NUCLEOTIDE SEQUENCE [LARGE SCALE GENOMIC DNA]</scope>
    <source>
        <strain evidence="10">DSM 26</strain>
    </source>
</reference>
<evidence type="ECO:0000256" key="1">
    <source>
        <dbReference type="ARBA" id="ARBA00009828"/>
    </source>
</evidence>
<dbReference type="GO" id="GO:0006355">
    <property type="term" value="P:regulation of DNA-templated transcription"/>
    <property type="evidence" value="ECO:0007669"/>
    <property type="project" value="UniProtKB-UniRule"/>
</dbReference>
<dbReference type="GO" id="GO:0000428">
    <property type="term" value="C:DNA-directed RNA polymerase complex"/>
    <property type="evidence" value="ECO:0007669"/>
    <property type="project" value="UniProtKB-KW"/>
</dbReference>
<dbReference type="GO" id="GO:0003899">
    <property type="term" value="F:DNA-directed RNA polymerase activity"/>
    <property type="evidence" value="ECO:0007669"/>
    <property type="project" value="UniProtKB-UniRule"/>
</dbReference>
<dbReference type="PROSITE" id="PS51913">
    <property type="entry name" value="HTH_HARE"/>
    <property type="match status" value="1"/>
</dbReference>
<evidence type="ECO:0000256" key="5">
    <source>
        <dbReference type="ARBA" id="ARBA00023163"/>
    </source>
</evidence>
<comment type="function">
    <text evidence="6">Participates in both the initiation and recycling phases of transcription. In the presence of the delta subunit, RNAP displays an increased specificity of transcription, a decreased affinity for nucleic acids, and an increased efficiency of RNA synthesis because of enhanced recycling.</text>
</comment>
<dbReference type="RefSeq" id="WP_050350946.1">
    <property type="nucleotide sequence ID" value="NZ_CP073011.1"/>
</dbReference>
<dbReference type="InterPro" id="IPR007759">
    <property type="entry name" value="Asxl_HARE-HTH"/>
</dbReference>
<keyword evidence="3 6" id="KW-0808">Transferase</keyword>
<name>A0A0L0QSJ1_VIRPA</name>
<comment type="caution">
    <text evidence="9">The sequence shown here is derived from an EMBL/GenBank/DDBJ whole genome shotgun (WGS) entry which is preliminary data.</text>
</comment>
<dbReference type="HAMAP" id="MF_00357">
    <property type="entry name" value="RNApol_bact_RpoE"/>
    <property type="match status" value="1"/>
</dbReference>
<dbReference type="OrthoDB" id="401223at2"/>
<dbReference type="InterPro" id="IPR029757">
    <property type="entry name" value="RpoE"/>
</dbReference>
<evidence type="ECO:0000256" key="6">
    <source>
        <dbReference type="HAMAP-Rule" id="MF_00357"/>
    </source>
</evidence>
<dbReference type="Proteomes" id="UP000036780">
    <property type="component" value="Unassembled WGS sequence"/>
</dbReference>
<protein>
    <recommendedName>
        <fullName evidence="6">Probable DNA-directed RNA polymerase subunit delta</fullName>
    </recommendedName>
    <alternativeName>
        <fullName evidence="6">RNAP delta factor</fullName>
    </alternativeName>
</protein>
<keyword evidence="5 6" id="KW-0804">Transcription</keyword>
<keyword evidence="2 6" id="KW-0240">DNA-directed RNA polymerase</keyword>
<comment type="subunit">
    <text evidence="6">RNAP is composed of a core of 2 alpha, a beta and a beta' subunits. The core is associated with a delta subunit and one of several sigma factors.</text>
</comment>
<keyword evidence="4 6" id="KW-0548">Nucleotidyltransferase</keyword>
<evidence type="ECO:0000259" key="8">
    <source>
        <dbReference type="PROSITE" id="PS51913"/>
    </source>
</evidence>
<comment type="similarity">
    <text evidence="1 6">Belongs to the RpoE family.</text>
</comment>
<evidence type="ECO:0000256" key="7">
    <source>
        <dbReference type="SAM" id="MobiDB-lite"/>
    </source>
</evidence>
<dbReference type="PATRIC" id="fig|1473.5.peg.4561"/>
<feature type="domain" description="HTH HARE-type" evidence="8">
    <location>
        <begin position="14"/>
        <end position="81"/>
    </location>
</feature>
<proteinExistence type="inferred from homology"/>
<evidence type="ECO:0000256" key="3">
    <source>
        <dbReference type="ARBA" id="ARBA00022679"/>
    </source>
</evidence>
<dbReference type="AlphaFoldDB" id="A0A0L0QSJ1"/>
<organism evidence="9 10">
    <name type="scientific">Virgibacillus pantothenticus</name>
    <dbReference type="NCBI Taxonomy" id="1473"/>
    <lineage>
        <taxon>Bacteria</taxon>
        <taxon>Bacillati</taxon>
        <taxon>Bacillota</taxon>
        <taxon>Bacilli</taxon>
        <taxon>Bacillales</taxon>
        <taxon>Bacillaceae</taxon>
        <taxon>Virgibacillus</taxon>
    </lineage>
</organism>
<dbReference type="Gene3D" id="1.10.10.1250">
    <property type="entry name" value="RNA polymerase, subunit delta, N-terminal domain"/>
    <property type="match status" value="1"/>
</dbReference>
<dbReference type="InterPro" id="IPR038087">
    <property type="entry name" value="RNAP_delta_N_dom_sf"/>
</dbReference>
<dbReference type="GeneID" id="66872726"/>
<dbReference type="GO" id="GO:0006351">
    <property type="term" value="P:DNA-templated transcription"/>
    <property type="evidence" value="ECO:0007669"/>
    <property type="project" value="InterPro"/>
</dbReference>
<dbReference type="EMBL" id="LGTO01000005">
    <property type="protein sequence ID" value="KNE21514.1"/>
    <property type="molecule type" value="Genomic_DNA"/>
</dbReference>
<keyword evidence="10" id="KW-1185">Reference proteome</keyword>
<feature type="region of interest" description="Disordered" evidence="7">
    <location>
        <begin position="135"/>
        <end position="163"/>
    </location>
</feature>
<dbReference type="Pfam" id="PF05066">
    <property type="entry name" value="HARE-HTH"/>
    <property type="match status" value="1"/>
</dbReference>
<evidence type="ECO:0000313" key="10">
    <source>
        <dbReference type="Proteomes" id="UP000036780"/>
    </source>
</evidence>